<dbReference type="InterPro" id="IPR002747">
    <property type="entry name" value="SAM_OH_AdoTrfase"/>
</dbReference>
<dbReference type="Gene3D" id="2.40.30.90">
    <property type="entry name" value="Bacterial fluorinating enzyme like"/>
    <property type="match status" value="1"/>
</dbReference>
<dbReference type="InterPro" id="IPR023227">
    <property type="entry name" value="SAM_OH_AdoTrfase_C_sf"/>
</dbReference>
<dbReference type="SUPFAM" id="SSF102522">
    <property type="entry name" value="Bacterial fluorinating enzyme, N-terminal domain"/>
    <property type="match status" value="1"/>
</dbReference>
<accession>A0A7U4QL10</accession>
<dbReference type="PIRSF" id="PIRSF006779">
    <property type="entry name" value="UCP006779"/>
    <property type="match status" value="1"/>
</dbReference>
<sequence>MSIITLITDFGLEDTYVGIMKGVILNINPHVQIVDLTHKIRPQSIKQASFLLKTAYSFFPKGTIHVAVVDPGVGSERRPLLVKTPSYFFIAPDNGVLELIYQTEPVEVFHLNNPKYFLPKISFTFHGRDVFAPIAGYLSLGKRCEEMGKKIYDFQRLEWPLPKVKDYVLKGEVIYIDHFGNLISNISRQKFQEFVKNYGFSIKIKNVVLKTIASHYLAVPPKEILAIWGSSEHLEIAQSMGSAKETLKANIGEKIEIKKEAK</sequence>
<dbReference type="SUPFAM" id="SSF101852">
    <property type="entry name" value="Bacterial fluorinating enzyme, C-terminal domain"/>
    <property type="match status" value="1"/>
</dbReference>
<feature type="domain" description="S-adenosyl-l-methionine hydroxide adenosyltransferase C-terminal" evidence="4">
    <location>
        <begin position="171"/>
        <end position="256"/>
    </location>
</feature>
<evidence type="ECO:0000313" key="5">
    <source>
        <dbReference type="EMBL" id="AMM41302.1"/>
    </source>
</evidence>
<evidence type="ECO:0000259" key="4">
    <source>
        <dbReference type="Pfam" id="PF20257"/>
    </source>
</evidence>
<protein>
    <submittedName>
        <fullName evidence="5">Protein containing DUF62</fullName>
    </submittedName>
</protein>
<comment type="similarity">
    <text evidence="2">Belongs to the SAM hydrolase / SAM-dependent halogenase family.</text>
</comment>
<reference evidence="5 6" key="1">
    <citation type="submission" date="2015-10" db="EMBL/GenBank/DDBJ databases">
        <title>Candidatus Desulfofervidus auxilii, a hydrogenotrophic sulfate-reducing bacterium involved in the thermophilic anaerobic oxidation of methane.</title>
        <authorList>
            <person name="Krukenberg V."/>
            <person name="Richter M."/>
            <person name="Wegener G."/>
        </authorList>
    </citation>
    <scope>NUCLEOTIDE SEQUENCE [LARGE SCALE GENOMIC DNA]</scope>
    <source>
        <strain evidence="5 6">HS1</strain>
    </source>
</reference>
<dbReference type="PANTHER" id="PTHR35092">
    <property type="entry name" value="CHLORINASE MJ1651"/>
    <property type="match status" value="1"/>
</dbReference>
<proteinExistence type="inferred from homology"/>
<keyword evidence="1" id="KW-0949">S-adenosyl-L-methionine</keyword>
<dbReference type="Gene3D" id="3.40.50.10790">
    <property type="entry name" value="S-adenosyl-l-methionine hydroxide adenosyltransferase, N-terminal"/>
    <property type="match status" value="1"/>
</dbReference>
<name>A0A7U4QL10_DESA2</name>
<dbReference type="KEGG" id="daw:HS1_001504"/>
<dbReference type="Proteomes" id="UP000070560">
    <property type="component" value="Chromosome"/>
</dbReference>
<dbReference type="RefSeq" id="WP_066063148.1">
    <property type="nucleotide sequence ID" value="NZ_CP013015.1"/>
</dbReference>
<dbReference type="Pfam" id="PF01887">
    <property type="entry name" value="SAM_HAT_N"/>
    <property type="match status" value="1"/>
</dbReference>
<feature type="domain" description="S-adenosyl-l-methionine hydroxide adenosyltransferase N-terminal" evidence="3">
    <location>
        <begin position="4"/>
        <end position="148"/>
    </location>
</feature>
<dbReference type="InterPro" id="IPR046470">
    <property type="entry name" value="SAM_HAT_C"/>
</dbReference>
<dbReference type="OrthoDB" id="9792195at2"/>
<evidence type="ECO:0000256" key="2">
    <source>
        <dbReference type="ARBA" id="ARBA00024035"/>
    </source>
</evidence>
<evidence type="ECO:0000256" key="1">
    <source>
        <dbReference type="ARBA" id="ARBA00022691"/>
    </source>
</evidence>
<evidence type="ECO:0000259" key="3">
    <source>
        <dbReference type="Pfam" id="PF01887"/>
    </source>
</evidence>
<organism evidence="5 6">
    <name type="scientific">Desulfofervidus auxilii</name>
    <dbReference type="NCBI Taxonomy" id="1621989"/>
    <lineage>
        <taxon>Bacteria</taxon>
        <taxon>Pseudomonadati</taxon>
        <taxon>Thermodesulfobacteriota</taxon>
        <taxon>Candidatus Desulfofervidia</taxon>
        <taxon>Candidatus Desulfofervidales</taxon>
        <taxon>Candidatus Desulfofervidaceae</taxon>
        <taxon>Candidatus Desulfofervidus</taxon>
    </lineage>
</organism>
<dbReference type="AlphaFoldDB" id="A0A7U4QL10"/>
<dbReference type="InterPro" id="IPR046469">
    <property type="entry name" value="SAM_HAT_N"/>
</dbReference>
<evidence type="ECO:0000313" key="6">
    <source>
        <dbReference type="Proteomes" id="UP000070560"/>
    </source>
</evidence>
<gene>
    <name evidence="5" type="ORF">HS1_001504</name>
</gene>
<dbReference type="PANTHER" id="PTHR35092:SF1">
    <property type="entry name" value="CHLORINASE MJ1651"/>
    <property type="match status" value="1"/>
</dbReference>
<dbReference type="EMBL" id="CP013015">
    <property type="protein sequence ID" value="AMM41302.1"/>
    <property type="molecule type" value="Genomic_DNA"/>
</dbReference>
<dbReference type="Pfam" id="PF20257">
    <property type="entry name" value="SAM_HAT_C"/>
    <property type="match status" value="1"/>
</dbReference>
<dbReference type="InterPro" id="IPR023228">
    <property type="entry name" value="SAM_OH_AdoTrfase_N_sf"/>
</dbReference>
<keyword evidence="6" id="KW-1185">Reference proteome</keyword>